<dbReference type="Pfam" id="PF08385">
    <property type="entry name" value="DHC_N1"/>
    <property type="match status" value="1"/>
</dbReference>
<dbReference type="InParanoid" id="F0YI02"/>
<dbReference type="PANTHER" id="PTHR46532:SF4">
    <property type="entry name" value="AAA+ ATPASE DOMAIN-CONTAINING PROTEIN"/>
    <property type="match status" value="1"/>
</dbReference>
<feature type="non-terminal residue" evidence="3">
    <location>
        <position position="1"/>
    </location>
</feature>
<comment type="similarity">
    <text evidence="1">Belongs to the dynein heavy chain family.</text>
</comment>
<dbReference type="PANTHER" id="PTHR46532">
    <property type="entry name" value="MALE FERTILITY FACTOR KL5"/>
    <property type="match status" value="1"/>
</dbReference>
<evidence type="ECO:0000313" key="4">
    <source>
        <dbReference type="Proteomes" id="UP000002729"/>
    </source>
</evidence>
<dbReference type="InterPro" id="IPR026983">
    <property type="entry name" value="DHC"/>
</dbReference>
<sequence length="218" mass="24411">AATADETFAVFATFQPLLDRPAVRRAAQRHQAELVDTVKRDVDGLKDACTKRYEGSNAAVVASLRDLPPLGGKILWARQMERRLHAQMARLSDVLGGDRAMERHPRGRALRTVADELLRHLDATPLFEEWLGTWKRATAASARAESELRGQLLLHVDVVGDARALVVNFDEDRVELFKEVKHLRWLGFKVPETIALLADEARDRYPAATALRAAVRGY</sequence>
<feature type="non-terminal residue" evidence="3">
    <location>
        <position position="218"/>
    </location>
</feature>
<keyword evidence="4" id="KW-1185">Reference proteome</keyword>
<dbReference type="PROSITE" id="PS50096">
    <property type="entry name" value="IQ"/>
    <property type="match status" value="1"/>
</dbReference>
<protein>
    <recommendedName>
        <fullName evidence="2">Dynein heavy chain tail domain-containing protein</fullName>
    </recommendedName>
</protein>
<dbReference type="GO" id="GO:0005858">
    <property type="term" value="C:axonemal dynein complex"/>
    <property type="evidence" value="ECO:0007669"/>
    <property type="project" value="TreeGrafter"/>
</dbReference>
<organism evidence="4">
    <name type="scientific">Aureococcus anophagefferens</name>
    <name type="common">Harmful bloom alga</name>
    <dbReference type="NCBI Taxonomy" id="44056"/>
    <lineage>
        <taxon>Eukaryota</taxon>
        <taxon>Sar</taxon>
        <taxon>Stramenopiles</taxon>
        <taxon>Ochrophyta</taxon>
        <taxon>Pelagophyceae</taxon>
        <taxon>Pelagomonadales</taxon>
        <taxon>Pelagomonadaceae</taxon>
        <taxon>Aureococcus</taxon>
    </lineage>
</organism>
<dbReference type="GO" id="GO:0051959">
    <property type="term" value="F:dynein light intermediate chain binding"/>
    <property type="evidence" value="ECO:0007669"/>
    <property type="project" value="InterPro"/>
</dbReference>
<evidence type="ECO:0000313" key="3">
    <source>
        <dbReference type="EMBL" id="EGB05327.1"/>
    </source>
</evidence>
<dbReference type="GO" id="GO:0045505">
    <property type="term" value="F:dynein intermediate chain binding"/>
    <property type="evidence" value="ECO:0007669"/>
    <property type="project" value="InterPro"/>
</dbReference>
<dbReference type="InterPro" id="IPR013594">
    <property type="entry name" value="Dynein_heavy_tail"/>
</dbReference>
<evidence type="ECO:0000256" key="1">
    <source>
        <dbReference type="ARBA" id="ARBA00008887"/>
    </source>
</evidence>
<dbReference type="KEGG" id="aaf:AURANDRAFT_15156"/>
<dbReference type="GO" id="GO:0007018">
    <property type="term" value="P:microtubule-based movement"/>
    <property type="evidence" value="ECO:0007669"/>
    <property type="project" value="InterPro"/>
</dbReference>
<dbReference type="RefSeq" id="XP_009039975.1">
    <property type="nucleotide sequence ID" value="XM_009041727.1"/>
</dbReference>
<dbReference type="GeneID" id="20218473"/>
<dbReference type="Proteomes" id="UP000002729">
    <property type="component" value="Unassembled WGS sequence"/>
</dbReference>
<gene>
    <name evidence="3" type="ORF">AURANDRAFT_15156</name>
</gene>
<dbReference type="AlphaFoldDB" id="F0YI02"/>
<proteinExistence type="inferred from homology"/>
<dbReference type="OrthoDB" id="161442at2759"/>
<dbReference type="eggNOG" id="KOG3595">
    <property type="taxonomic scope" value="Eukaryota"/>
</dbReference>
<name>F0YI02_AURAN</name>
<dbReference type="EMBL" id="GL833142">
    <property type="protein sequence ID" value="EGB05327.1"/>
    <property type="molecule type" value="Genomic_DNA"/>
</dbReference>
<accession>F0YI02</accession>
<reference evidence="3 4" key="1">
    <citation type="journal article" date="2011" name="Proc. Natl. Acad. Sci. U.S.A.">
        <title>Niche of harmful alga Aureococcus anophagefferens revealed through ecogenomics.</title>
        <authorList>
            <person name="Gobler C.J."/>
            <person name="Berry D.L."/>
            <person name="Dyhrman S.T."/>
            <person name="Wilhelm S.W."/>
            <person name="Salamov A."/>
            <person name="Lobanov A.V."/>
            <person name="Zhang Y."/>
            <person name="Collier J.L."/>
            <person name="Wurch L.L."/>
            <person name="Kustka A.B."/>
            <person name="Dill B.D."/>
            <person name="Shah M."/>
            <person name="VerBerkmoes N.C."/>
            <person name="Kuo A."/>
            <person name="Terry A."/>
            <person name="Pangilinan J."/>
            <person name="Lindquist E.A."/>
            <person name="Lucas S."/>
            <person name="Paulsen I.T."/>
            <person name="Hattenrath-Lehmann T.K."/>
            <person name="Talmage S.C."/>
            <person name="Walker E.A."/>
            <person name="Koch F."/>
            <person name="Burson A.M."/>
            <person name="Marcoval M.A."/>
            <person name="Tang Y.Z."/>
            <person name="Lecleir G.R."/>
            <person name="Coyne K.J."/>
            <person name="Berg G.M."/>
            <person name="Bertrand E.M."/>
            <person name="Saito M.A."/>
            <person name="Gladyshev V.N."/>
            <person name="Grigoriev I.V."/>
        </authorList>
    </citation>
    <scope>NUCLEOTIDE SEQUENCE [LARGE SCALE GENOMIC DNA]</scope>
    <source>
        <strain evidence="4">CCMP 1984</strain>
    </source>
</reference>
<feature type="domain" description="Dynein heavy chain tail" evidence="2">
    <location>
        <begin position="3"/>
        <end position="218"/>
    </location>
</feature>
<evidence type="ECO:0000259" key="2">
    <source>
        <dbReference type="Pfam" id="PF08385"/>
    </source>
</evidence>